<dbReference type="PROSITE" id="PS01278">
    <property type="entry name" value="MTTASE_RADICAL"/>
    <property type="match status" value="1"/>
</dbReference>
<dbReference type="PROSITE" id="PS50926">
    <property type="entry name" value="TRAM"/>
    <property type="match status" value="1"/>
</dbReference>
<evidence type="ECO:0000259" key="14">
    <source>
        <dbReference type="PROSITE" id="PS50926"/>
    </source>
</evidence>
<evidence type="ECO:0000256" key="9">
    <source>
        <dbReference type="ARBA" id="ARBA00033765"/>
    </source>
</evidence>
<keyword evidence="2 13" id="KW-0004">4Fe-4S</keyword>
<comment type="function">
    <text evidence="1 13">Catalyzes the methylthiolation of N6-(dimethylallyl)adenosine (i(6)A), leading to the formation of 2-methylthio-N6-(dimethylallyl)adenosine (ms(2)i(6)A) at position 37 in tRNAs that read codons beginning with uridine.</text>
</comment>
<evidence type="ECO:0000256" key="5">
    <source>
        <dbReference type="ARBA" id="ARBA00022691"/>
    </source>
</evidence>
<dbReference type="GO" id="GO:0035597">
    <property type="term" value="F:tRNA-2-methylthio-N(6)-dimethylallyladenosine(37) synthase activity"/>
    <property type="evidence" value="ECO:0007669"/>
    <property type="project" value="UniProtKB-EC"/>
</dbReference>
<evidence type="ECO:0000259" key="16">
    <source>
        <dbReference type="PROSITE" id="PS51918"/>
    </source>
</evidence>
<dbReference type="InterPro" id="IPR002792">
    <property type="entry name" value="TRAM_dom"/>
</dbReference>
<dbReference type="SFLD" id="SFLDG01082">
    <property type="entry name" value="B12-binding_domain_containing"/>
    <property type="match status" value="1"/>
</dbReference>
<dbReference type="InterPro" id="IPR058240">
    <property type="entry name" value="rSAM_sf"/>
</dbReference>
<dbReference type="EMBL" id="CP014230">
    <property type="protein sequence ID" value="AMD94050.1"/>
    <property type="molecule type" value="Genomic_DNA"/>
</dbReference>
<evidence type="ECO:0000256" key="7">
    <source>
        <dbReference type="ARBA" id="ARBA00023004"/>
    </source>
</evidence>
<accession>A0A0X8JSD1</accession>
<dbReference type="InterPro" id="IPR006638">
    <property type="entry name" value="Elp3/MiaA/NifB-like_rSAM"/>
</dbReference>
<dbReference type="STRING" id="888061.AXF15_07650"/>
<dbReference type="PANTHER" id="PTHR43020">
    <property type="entry name" value="CDK5 REGULATORY SUBUNIT-ASSOCIATED PROTEIN 1"/>
    <property type="match status" value="1"/>
</dbReference>
<dbReference type="InterPro" id="IPR038135">
    <property type="entry name" value="Methylthiotransferase_N_sf"/>
</dbReference>
<name>A0A0X8JSD1_9BACT</name>
<dbReference type="KEGG" id="doa:AXF15_07650"/>
<keyword evidence="13" id="KW-0819">tRNA processing</keyword>
<comment type="catalytic activity">
    <reaction evidence="13">
        <text>N(6)-dimethylallyladenosine(37) in tRNA + (sulfur carrier)-SH + AH2 + 2 S-adenosyl-L-methionine = 2-methylsulfanyl-N(6)-dimethylallyladenosine(37) in tRNA + (sulfur carrier)-H + 5'-deoxyadenosine + L-methionine + A + S-adenosyl-L-homocysteine + 2 H(+)</text>
        <dbReference type="Rhea" id="RHEA:37067"/>
        <dbReference type="Rhea" id="RHEA-COMP:10375"/>
        <dbReference type="Rhea" id="RHEA-COMP:10376"/>
        <dbReference type="Rhea" id="RHEA-COMP:14737"/>
        <dbReference type="Rhea" id="RHEA-COMP:14739"/>
        <dbReference type="ChEBI" id="CHEBI:13193"/>
        <dbReference type="ChEBI" id="CHEBI:15378"/>
        <dbReference type="ChEBI" id="CHEBI:17319"/>
        <dbReference type="ChEBI" id="CHEBI:17499"/>
        <dbReference type="ChEBI" id="CHEBI:29917"/>
        <dbReference type="ChEBI" id="CHEBI:57844"/>
        <dbReference type="ChEBI" id="CHEBI:57856"/>
        <dbReference type="ChEBI" id="CHEBI:59789"/>
        <dbReference type="ChEBI" id="CHEBI:64428"/>
        <dbReference type="ChEBI" id="CHEBI:74415"/>
        <dbReference type="ChEBI" id="CHEBI:74417"/>
        <dbReference type="EC" id="2.8.4.3"/>
    </reaction>
</comment>
<feature type="binding site" evidence="13">
    <location>
        <position position="178"/>
    </location>
    <ligand>
        <name>[4Fe-4S] cluster</name>
        <dbReference type="ChEBI" id="CHEBI:49883"/>
        <label>2</label>
        <note>4Fe-4S-S-AdoMet</note>
    </ligand>
</feature>
<evidence type="ECO:0000256" key="1">
    <source>
        <dbReference type="ARBA" id="ARBA00003234"/>
    </source>
</evidence>
<dbReference type="SFLD" id="SFLDG01061">
    <property type="entry name" value="methylthiotransferase"/>
    <property type="match status" value="1"/>
</dbReference>
<keyword evidence="8 13" id="KW-0411">Iron-sulfur</keyword>
<dbReference type="GO" id="GO:0051539">
    <property type="term" value="F:4 iron, 4 sulfur cluster binding"/>
    <property type="evidence" value="ECO:0007669"/>
    <property type="project" value="UniProtKB-UniRule"/>
</dbReference>
<feature type="binding site" evidence="13">
    <location>
        <position position="175"/>
    </location>
    <ligand>
        <name>[4Fe-4S] cluster</name>
        <dbReference type="ChEBI" id="CHEBI:49883"/>
        <label>2</label>
        <note>4Fe-4S-S-AdoMet</note>
    </ligand>
</feature>
<dbReference type="Proteomes" id="UP000063964">
    <property type="component" value="Chromosome"/>
</dbReference>
<dbReference type="AlphaFoldDB" id="A0A0X8JSD1"/>
<feature type="binding site" evidence="13">
    <location>
        <position position="62"/>
    </location>
    <ligand>
        <name>[4Fe-4S] cluster</name>
        <dbReference type="ChEBI" id="CHEBI:49883"/>
        <label>1</label>
    </ligand>
</feature>
<feature type="domain" description="MTTase N-terminal" evidence="15">
    <location>
        <begin position="18"/>
        <end position="133"/>
    </location>
</feature>
<dbReference type="GO" id="GO:0046872">
    <property type="term" value="F:metal ion binding"/>
    <property type="evidence" value="ECO:0007669"/>
    <property type="project" value="UniProtKB-KW"/>
</dbReference>
<dbReference type="FunFam" id="3.40.50.12160:FF:000003">
    <property type="entry name" value="CDK5 regulatory subunit-associated protein 1"/>
    <property type="match status" value="1"/>
</dbReference>
<dbReference type="InterPro" id="IPR007197">
    <property type="entry name" value="rSAM"/>
</dbReference>
<evidence type="ECO:0000256" key="8">
    <source>
        <dbReference type="ARBA" id="ARBA00023014"/>
    </source>
</evidence>
<keyword evidence="6 13" id="KW-0479">Metal-binding</keyword>
<evidence type="ECO:0000256" key="3">
    <source>
        <dbReference type="ARBA" id="ARBA00022490"/>
    </source>
</evidence>
<dbReference type="InterPro" id="IPR013848">
    <property type="entry name" value="Methylthiotransferase_N"/>
</dbReference>
<proteinExistence type="inferred from homology"/>
<evidence type="ECO:0000256" key="13">
    <source>
        <dbReference type="HAMAP-Rule" id="MF_01864"/>
    </source>
</evidence>
<evidence type="ECO:0000256" key="11">
    <source>
        <dbReference type="ARBA" id="ARBA00080698"/>
    </source>
</evidence>
<dbReference type="PROSITE" id="PS51918">
    <property type="entry name" value="RADICAL_SAM"/>
    <property type="match status" value="1"/>
</dbReference>
<protein>
    <recommendedName>
        <fullName evidence="10 13">tRNA-2-methylthio-N(6)-dimethylallyladenosine synthase</fullName>
        <ecNumber evidence="9 13">2.8.4.3</ecNumber>
    </recommendedName>
    <alternativeName>
        <fullName evidence="12 13">(Dimethylallyl)adenosine tRNA methylthiotransferase MiaB</fullName>
    </alternativeName>
    <alternativeName>
        <fullName evidence="11 13">tRNA-i(6)A37 methylthiotransferase</fullName>
    </alternativeName>
</protein>
<gene>
    <name evidence="13" type="primary">miaB</name>
    <name evidence="17" type="ORF">AXF15_07650</name>
</gene>
<evidence type="ECO:0000256" key="6">
    <source>
        <dbReference type="ARBA" id="ARBA00022723"/>
    </source>
</evidence>
<comment type="subunit">
    <text evidence="13">Monomer.</text>
</comment>
<dbReference type="InterPro" id="IPR020612">
    <property type="entry name" value="Methylthiotransferase_CS"/>
</dbReference>
<dbReference type="PROSITE" id="PS51449">
    <property type="entry name" value="MTTASE_N"/>
    <property type="match status" value="1"/>
</dbReference>
<evidence type="ECO:0000256" key="10">
    <source>
        <dbReference type="ARBA" id="ARBA00068570"/>
    </source>
</evidence>
<evidence type="ECO:0000313" key="18">
    <source>
        <dbReference type="Proteomes" id="UP000063964"/>
    </source>
</evidence>
<feature type="binding site" evidence="13">
    <location>
        <position position="96"/>
    </location>
    <ligand>
        <name>[4Fe-4S] cluster</name>
        <dbReference type="ChEBI" id="CHEBI:49883"/>
        <label>1</label>
    </ligand>
</feature>
<keyword evidence="7 13" id="KW-0408">Iron</keyword>
<evidence type="ECO:0000256" key="12">
    <source>
        <dbReference type="ARBA" id="ARBA00081141"/>
    </source>
</evidence>
<reference evidence="18" key="1">
    <citation type="submission" date="2016-02" db="EMBL/GenBank/DDBJ databases">
        <authorList>
            <person name="Holder M.E."/>
            <person name="Ajami N.J."/>
            <person name="Petrosino J.F."/>
        </authorList>
    </citation>
    <scope>NUCLEOTIDE SEQUENCE [LARGE SCALE GENOMIC DNA]</scope>
    <source>
        <strain evidence="18">DSM 12838</strain>
    </source>
</reference>
<evidence type="ECO:0000256" key="4">
    <source>
        <dbReference type="ARBA" id="ARBA00022679"/>
    </source>
</evidence>
<evidence type="ECO:0000313" key="17">
    <source>
        <dbReference type="EMBL" id="AMD94050.1"/>
    </source>
</evidence>
<comment type="similarity">
    <text evidence="13">Belongs to the methylthiotransferase family. MiaB subfamily.</text>
</comment>
<dbReference type="Pfam" id="PF00919">
    <property type="entry name" value="UPF0004"/>
    <property type="match status" value="1"/>
</dbReference>
<organism evidence="17 18">
    <name type="scientific">Desulfomicrobium orale DSM 12838</name>
    <dbReference type="NCBI Taxonomy" id="888061"/>
    <lineage>
        <taxon>Bacteria</taxon>
        <taxon>Pseudomonadati</taxon>
        <taxon>Thermodesulfobacteriota</taxon>
        <taxon>Desulfovibrionia</taxon>
        <taxon>Desulfovibrionales</taxon>
        <taxon>Desulfomicrobiaceae</taxon>
        <taxon>Desulfomicrobium</taxon>
    </lineage>
</organism>
<dbReference type="Pfam" id="PF01938">
    <property type="entry name" value="TRAM"/>
    <property type="match status" value="1"/>
</dbReference>
<dbReference type="HAMAP" id="MF_01864">
    <property type="entry name" value="tRNA_metthiotr_MiaB"/>
    <property type="match status" value="1"/>
</dbReference>
<keyword evidence="5 13" id="KW-0949">S-adenosyl-L-methionine</keyword>
<dbReference type="InterPro" id="IPR006463">
    <property type="entry name" value="MiaB_methiolase"/>
</dbReference>
<dbReference type="InterPro" id="IPR023404">
    <property type="entry name" value="rSAM_horseshoe"/>
</dbReference>
<dbReference type="FunFam" id="3.80.30.20:FF:000001">
    <property type="entry name" value="tRNA-2-methylthio-N(6)-dimethylallyladenosine synthase 2"/>
    <property type="match status" value="1"/>
</dbReference>
<keyword evidence="18" id="KW-1185">Reference proteome</keyword>
<dbReference type="InterPro" id="IPR005839">
    <property type="entry name" value="Methylthiotransferase"/>
</dbReference>
<dbReference type="SUPFAM" id="SSF102114">
    <property type="entry name" value="Radical SAM enzymes"/>
    <property type="match status" value="1"/>
</dbReference>
<feature type="binding site" evidence="13">
    <location>
        <position position="27"/>
    </location>
    <ligand>
        <name>[4Fe-4S] cluster</name>
        <dbReference type="ChEBI" id="CHEBI:49883"/>
        <label>1</label>
    </ligand>
</feature>
<evidence type="ECO:0000256" key="2">
    <source>
        <dbReference type="ARBA" id="ARBA00022485"/>
    </source>
</evidence>
<dbReference type="EC" id="2.8.4.3" evidence="9 13"/>
<evidence type="ECO:0000259" key="15">
    <source>
        <dbReference type="PROSITE" id="PS51449"/>
    </source>
</evidence>
<dbReference type="RefSeq" id="WP_066608815.1">
    <property type="nucleotide sequence ID" value="NZ_CP014230.1"/>
</dbReference>
<feature type="domain" description="TRAM" evidence="14">
    <location>
        <begin position="391"/>
        <end position="458"/>
    </location>
</feature>
<dbReference type="CDD" id="cd01335">
    <property type="entry name" value="Radical_SAM"/>
    <property type="match status" value="1"/>
</dbReference>
<comment type="subcellular location">
    <subcellularLocation>
        <location evidence="13">Cytoplasm</location>
    </subcellularLocation>
</comment>
<dbReference type="PANTHER" id="PTHR43020:SF2">
    <property type="entry name" value="MITOCHONDRIAL TRNA METHYLTHIOTRANSFERASE CDK5RAP1"/>
    <property type="match status" value="1"/>
</dbReference>
<feature type="binding site" evidence="13">
    <location>
        <position position="171"/>
    </location>
    <ligand>
        <name>[4Fe-4S] cluster</name>
        <dbReference type="ChEBI" id="CHEBI:49883"/>
        <label>2</label>
        <note>4Fe-4S-S-AdoMet</note>
    </ligand>
</feature>
<dbReference type="Gene3D" id="3.80.30.20">
    <property type="entry name" value="tm_1862 like domain"/>
    <property type="match status" value="1"/>
</dbReference>
<dbReference type="Gene3D" id="3.40.50.12160">
    <property type="entry name" value="Methylthiotransferase, N-terminal domain"/>
    <property type="match status" value="1"/>
</dbReference>
<dbReference type="GO" id="GO:0005829">
    <property type="term" value="C:cytosol"/>
    <property type="evidence" value="ECO:0007669"/>
    <property type="project" value="TreeGrafter"/>
</dbReference>
<keyword evidence="3 13" id="KW-0963">Cytoplasm</keyword>
<feature type="domain" description="Radical SAM core" evidence="16">
    <location>
        <begin position="157"/>
        <end position="388"/>
    </location>
</feature>
<dbReference type="SFLD" id="SFLDS00029">
    <property type="entry name" value="Radical_SAM"/>
    <property type="match status" value="1"/>
</dbReference>
<dbReference type="Pfam" id="PF04055">
    <property type="entry name" value="Radical_SAM"/>
    <property type="match status" value="1"/>
</dbReference>
<dbReference type="NCBIfam" id="TIGR01574">
    <property type="entry name" value="miaB-methiolase"/>
    <property type="match status" value="1"/>
</dbReference>
<sequence>MGQRSLSREYQIGDLLDVRFHILTFGCQMNVADSDWLTRSLVARGWMPAAEEEAQVFVVTTCSVREKPEQKVYSLLGRLKEYADRNPEVFAAVGGCVAQQVGEEFWRRFPFVRLIFGTDGTGMVPQTLERLALDAGLRVSLLDFLDHYPEREPAGSGNVGAQAFVNIMQGCDNFCAYCIVPFTRGRQKSRTADAVVAECESLVRRGARELTLLGQNVNSYGQDRRGDGTTFAGLLHRVAAVPGLLRLKFTTSHPKDIAPEVIEAFRTLSNLSPQLHLPAQSGADSILAAMGRKYTRERYMGIVRDLRAACPHIALSTDIIVGFPGETVRDFEETLSLLEEVRFISAFSFKYSDRPGVRAEKMDFKVPEEEKARRLEVLQEVQNRITAEDLLAQVGRRALVLVEGPSRMQDGRGAFWRGRDEGGRIVNFPHSGTGLTGKMAEVVILGAKKHSLTGEMRGAAW</sequence>
<dbReference type="NCBIfam" id="TIGR00089">
    <property type="entry name" value="MiaB/RimO family radical SAM methylthiotransferase"/>
    <property type="match status" value="1"/>
</dbReference>
<dbReference type="SFLD" id="SFLDF00273">
    <property type="entry name" value="(dimethylallyl)adenosine_tRNA"/>
    <property type="match status" value="1"/>
</dbReference>
<comment type="cofactor">
    <cofactor evidence="13">
        <name>[4Fe-4S] cluster</name>
        <dbReference type="ChEBI" id="CHEBI:49883"/>
    </cofactor>
    <text evidence="13">Binds 2 [4Fe-4S] clusters. One cluster is coordinated with 3 cysteines and an exchangeable S-adenosyl-L-methionine.</text>
</comment>
<keyword evidence="4 13" id="KW-0808">Transferase</keyword>
<dbReference type="SMART" id="SM00729">
    <property type="entry name" value="Elp3"/>
    <property type="match status" value="1"/>
</dbReference>